<evidence type="ECO:0000313" key="2">
    <source>
        <dbReference type="EMBL" id="SDN51100.1"/>
    </source>
</evidence>
<organism evidence="2 3">
    <name type="scientific">Actinacidiphila guanduensis</name>
    <dbReference type="NCBI Taxonomy" id="310781"/>
    <lineage>
        <taxon>Bacteria</taxon>
        <taxon>Bacillati</taxon>
        <taxon>Actinomycetota</taxon>
        <taxon>Actinomycetes</taxon>
        <taxon>Kitasatosporales</taxon>
        <taxon>Streptomycetaceae</taxon>
        <taxon>Actinacidiphila</taxon>
    </lineage>
</organism>
<dbReference type="STRING" id="310781.SAMN05216259_104366"/>
<reference evidence="2 3" key="1">
    <citation type="submission" date="2016-10" db="EMBL/GenBank/DDBJ databases">
        <authorList>
            <person name="de Groot N.N."/>
        </authorList>
    </citation>
    <scope>NUCLEOTIDE SEQUENCE [LARGE SCALE GENOMIC DNA]</scope>
    <source>
        <strain evidence="2 3">CGMCC 4.2022</strain>
    </source>
</reference>
<sequence>MSGSCYERPGGRPQGPHSWFSEGNDGSARGDGMARKTSVGRTALFGTSLAALAALTAGCTQSPAHKAPPPTRTPRPHPSPVAGPAHPVGEAARLGRADDELITLMGSTSLPEERPRPAQDAVVVIHRVRGDGGEVGWLSGDDFCLGYYRTAYTTVACGSYHTTAKAPVKVLGPLIAVDSFSAGSKDRDQPQISVAVVGDAGPYRVVGDRAHEVVLHQARAVLDPARPVTLLSWTSPAPVSSKGVRICDAAGAHCVDPDEGTALPPTAGT</sequence>
<gene>
    <name evidence="2" type="ORF">SAMN05216259_104366</name>
</gene>
<evidence type="ECO:0000256" key="1">
    <source>
        <dbReference type="SAM" id="MobiDB-lite"/>
    </source>
</evidence>
<feature type="region of interest" description="Disordered" evidence="1">
    <location>
        <begin position="1"/>
        <end position="35"/>
    </location>
</feature>
<dbReference type="EMBL" id="FNIE01000004">
    <property type="protein sequence ID" value="SDN51100.1"/>
    <property type="molecule type" value="Genomic_DNA"/>
</dbReference>
<dbReference type="Proteomes" id="UP000199341">
    <property type="component" value="Unassembled WGS sequence"/>
</dbReference>
<evidence type="ECO:0000313" key="3">
    <source>
        <dbReference type="Proteomes" id="UP000199341"/>
    </source>
</evidence>
<accession>A0A1H0BZZ7</accession>
<feature type="compositionally biased region" description="Pro residues" evidence="1">
    <location>
        <begin position="66"/>
        <end position="81"/>
    </location>
</feature>
<name>A0A1H0BZZ7_9ACTN</name>
<feature type="region of interest" description="Disordered" evidence="1">
    <location>
        <begin position="60"/>
        <end position="88"/>
    </location>
</feature>
<protein>
    <submittedName>
        <fullName evidence="2">Uncharacterized protein</fullName>
    </submittedName>
</protein>
<proteinExistence type="predicted"/>
<dbReference type="AlphaFoldDB" id="A0A1H0BZZ7"/>
<keyword evidence="3" id="KW-1185">Reference proteome</keyword>